<keyword evidence="2" id="KW-0238">DNA-binding</keyword>
<comment type="caution">
    <text evidence="5">The sequence shown here is derived from an EMBL/GenBank/DDBJ whole genome shotgun (WGS) entry which is preliminary data.</text>
</comment>
<sequence>MQDRVQKAIRELDYSPNEIARSLKVKQTRMLALVLPDITNPFFPEIIRGAEDTAFDRGYFLMTANTDEQIGRERRIMSALRSYRVDGILLASAPGKDSGHIRSIMQGGISVVCLDRTVAGINTDAVLLDNVRGGRECVRHLIQGGHSKIAIITGSLSLQTGLERLRGYEEALRESDIEVDRNLVLEGDFRYESGYRLGKELLKRRVKPTAVFVCNGVMTVGVLKAFEELGVRCPEDISLATFDDLAVDRSFHPHLTAVVQPGYEMGARAATILMDRVEGKLTNEPFVVRIVPTLVVRESTRARKPRSSLRESNSIR</sequence>
<dbReference type="AlphaFoldDB" id="A0A917H7U0"/>
<dbReference type="PANTHER" id="PTHR30146:SF109">
    <property type="entry name" value="HTH-TYPE TRANSCRIPTIONAL REGULATOR GALS"/>
    <property type="match status" value="1"/>
</dbReference>
<protein>
    <submittedName>
        <fullName evidence="5">LacI family transcriptional regulator</fullName>
    </submittedName>
</protein>
<dbReference type="Gene3D" id="1.10.260.40">
    <property type="entry name" value="lambda repressor-like DNA-binding domains"/>
    <property type="match status" value="1"/>
</dbReference>
<dbReference type="GO" id="GO:0003700">
    <property type="term" value="F:DNA-binding transcription factor activity"/>
    <property type="evidence" value="ECO:0007669"/>
    <property type="project" value="TreeGrafter"/>
</dbReference>
<dbReference type="Gene3D" id="3.40.50.2300">
    <property type="match status" value="2"/>
</dbReference>
<organism evidence="5 6">
    <name type="scientific">Edaphobacter dinghuensis</name>
    <dbReference type="NCBI Taxonomy" id="1560005"/>
    <lineage>
        <taxon>Bacteria</taxon>
        <taxon>Pseudomonadati</taxon>
        <taxon>Acidobacteriota</taxon>
        <taxon>Terriglobia</taxon>
        <taxon>Terriglobales</taxon>
        <taxon>Acidobacteriaceae</taxon>
        <taxon>Edaphobacter</taxon>
    </lineage>
</organism>
<keyword evidence="6" id="KW-1185">Reference proteome</keyword>
<evidence type="ECO:0000256" key="1">
    <source>
        <dbReference type="ARBA" id="ARBA00023015"/>
    </source>
</evidence>
<keyword evidence="1" id="KW-0805">Transcription regulation</keyword>
<feature type="domain" description="HTH lacI-type" evidence="4">
    <location>
        <begin position="1"/>
        <end position="25"/>
    </location>
</feature>
<evidence type="ECO:0000313" key="5">
    <source>
        <dbReference type="EMBL" id="GGG70332.1"/>
    </source>
</evidence>
<dbReference type="CDD" id="cd06267">
    <property type="entry name" value="PBP1_LacI_sugar_binding-like"/>
    <property type="match status" value="1"/>
</dbReference>
<reference evidence="5" key="2">
    <citation type="submission" date="2020-09" db="EMBL/GenBank/DDBJ databases">
        <authorList>
            <person name="Sun Q."/>
            <person name="Zhou Y."/>
        </authorList>
    </citation>
    <scope>NUCLEOTIDE SEQUENCE</scope>
    <source>
        <strain evidence="5">CGMCC 1.12997</strain>
    </source>
</reference>
<dbReference type="InterPro" id="IPR028082">
    <property type="entry name" value="Peripla_BP_I"/>
</dbReference>
<dbReference type="InterPro" id="IPR010982">
    <property type="entry name" value="Lambda_DNA-bd_dom_sf"/>
</dbReference>
<gene>
    <name evidence="5" type="ORF">GCM10011585_10590</name>
</gene>
<dbReference type="Proteomes" id="UP000647241">
    <property type="component" value="Unassembled WGS sequence"/>
</dbReference>
<dbReference type="SMART" id="SM00354">
    <property type="entry name" value="HTH_LACI"/>
    <property type="match status" value="1"/>
</dbReference>
<dbReference type="EMBL" id="BMGT01000001">
    <property type="protein sequence ID" value="GGG70332.1"/>
    <property type="molecule type" value="Genomic_DNA"/>
</dbReference>
<dbReference type="InterPro" id="IPR046335">
    <property type="entry name" value="LacI/GalR-like_sensor"/>
</dbReference>
<accession>A0A917H7U0</accession>
<dbReference type="InterPro" id="IPR000843">
    <property type="entry name" value="HTH_LacI"/>
</dbReference>
<dbReference type="GO" id="GO:0000976">
    <property type="term" value="F:transcription cis-regulatory region binding"/>
    <property type="evidence" value="ECO:0007669"/>
    <property type="project" value="TreeGrafter"/>
</dbReference>
<evidence type="ECO:0000256" key="3">
    <source>
        <dbReference type="ARBA" id="ARBA00023163"/>
    </source>
</evidence>
<name>A0A917H7U0_9BACT</name>
<evidence type="ECO:0000259" key="4">
    <source>
        <dbReference type="PROSITE" id="PS50932"/>
    </source>
</evidence>
<proteinExistence type="predicted"/>
<dbReference type="PROSITE" id="PS50932">
    <property type="entry name" value="HTH_LACI_2"/>
    <property type="match status" value="1"/>
</dbReference>
<reference evidence="5" key="1">
    <citation type="journal article" date="2014" name="Int. J. Syst. Evol. Microbiol.">
        <title>Complete genome sequence of Corynebacterium casei LMG S-19264T (=DSM 44701T), isolated from a smear-ripened cheese.</title>
        <authorList>
            <consortium name="US DOE Joint Genome Institute (JGI-PGF)"/>
            <person name="Walter F."/>
            <person name="Albersmeier A."/>
            <person name="Kalinowski J."/>
            <person name="Ruckert C."/>
        </authorList>
    </citation>
    <scope>NUCLEOTIDE SEQUENCE</scope>
    <source>
        <strain evidence="5">CGMCC 1.12997</strain>
    </source>
</reference>
<keyword evidence="3" id="KW-0804">Transcription</keyword>
<dbReference type="SUPFAM" id="SSF53822">
    <property type="entry name" value="Periplasmic binding protein-like I"/>
    <property type="match status" value="1"/>
</dbReference>
<evidence type="ECO:0000256" key="2">
    <source>
        <dbReference type="ARBA" id="ARBA00023125"/>
    </source>
</evidence>
<evidence type="ECO:0000313" key="6">
    <source>
        <dbReference type="Proteomes" id="UP000647241"/>
    </source>
</evidence>
<dbReference type="PANTHER" id="PTHR30146">
    <property type="entry name" value="LACI-RELATED TRANSCRIPTIONAL REPRESSOR"/>
    <property type="match status" value="1"/>
</dbReference>
<dbReference type="Pfam" id="PF13377">
    <property type="entry name" value="Peripla_BP_3"/>
    <property type="match status" value="1"/>
</dbReference>